<protein>
    <submittedName>
        <fullName evidence="6">Alpha/beta hydrolase</fullName>
    </submittedName>
</protein>
<reference evidence="6 7" key="1">
    <citation type="submission" date="2019-07" db="EMBL/GenBank/DDBJ databases">
        <title>Whole genome shotgun sequence of Cellulomonas persica NBRC 101101.</title>
        <authorList>
            <person name="Hosoyama A."/>
            <person name="Uohara A."/>
            <person name="Ohji S."/>
            <person name="Ichikawa N."/>
        </authorList>
    </citation>
    <scope>NUCLEOTIDE SEQUENCE [LARGE SCALE GENOMIC DNA]</scope>
    <source>
        <strain evidence="6 7">NBRC 101101</strain>
    </source>
</reference>
<gene>
    <name evidence="6" type="ORF">CPE01_21740</name>
</gene>
<dbReference type="Proteomes" id="UP000321386">
    <property type="component" value="Unassembled WGS sequence"/>
</dbReference>
<dbReference type="PANTHER" id="PTHR43248">
    <property type="entry name" value="2-SUCCINYL-6-HYDROXY-2,4-CYCLOHEXADIENE-1-CARBOXYLATE SYNTHASE"/>
    <property type="match status" value="1"/>
</dbReference>
<dbReference type="GO" id="GO:0016787">
    <property type="term" value="F:hydrolase activity"/>
    <property type="evidence" value="ECO:0007669"/>
    <property type="project" value="UniProtKB-KW"/>
</dbReference>
<dbReference type="Pfam" id="PF08386">
    <property type="entry name" value="Abhydrolase_4"/>
    <property type="match status" value="1"/>
</dbReference>
<evidence type="ECO:0000259" key="5">
    <source>
        <dbReference type="Pfam" id="PF08386"/>
    </source>
</evidence>
<evidence type="ECO:0000256" key="4">
    <source>
        <dbReference type="SAM" id="MobiDB-lite"/>
    </source>
</evidence>
<dbReference type="InterPro" id="IPR013595">
    <property type="entry name" value="Pept_S33_TAP-like_C"/>
</dbReference>
<dbReference type="SUPFAM" id="SSF53474">
    <property type="entry name" value="alpha/beta-Hydrolases"/>
    <property type="match status" value="1"/>
</dbReference>
<feature type="compositionally biased region" description="Low complexity" evidence="4">
    <location>
        <begin position="35"/>
        <end position="54"/>
    </location>
</feature>
<feature type="region of interest" description="Disordered" evidence="4">
    <location>
        <begin position="27"/>
        <end position="69"/>
    </location>
</feature>
<comment type="caution">
    <text evidence="6">The sequence shown here is derived from an EMBL/GenBank/DDBJ whole genome shotgun (WGS) entry which is preliminary data.</text>
</comment>
<keyword evidence="3 6" id="KW-0378">Hydrolase</keyword>
<evidence type="ECO:0000313" key="7">
    <source>
        <dbReference type="Proteomes" id="UP000321386"/>
    </source>
</evidence>
<keyword evidence="2" id="KW-0732">Signal</keyword>
<proteinExistence type="inferred from homology"/>
<accession>A0A510UY64</accession>
<keyword evidence="7" id="KW-1185">Reference proteome</keyword>
<name>A0A510UY64_9CELL</name>
<dbReference type="InterPro" id="IPR029058">
    <property type="entry name" value="AB_hydrolase_fold"/>
</dbReference>
<evidence type="ECO:0000256" key="2">
    <source>
        <dbReference type="ARBA" id="ARBA00022729"/>
    </source>
</evidence>
<evidence type="ECO:0000313" key="6">
    <source>
        <dbReference type="EMBL" id="GEK18441.1"/>
    </source>
</evidence>
<feature type="compositionally biased region" description="Basic and acidic residues" evidence="4">
    <location>
        <begin position="58"/>
        <end position="68"/>
    </location>
</feature>
<dbReference type="PANTHER" id="PTHR43248:SF29">
    <property type="entry name" value="TRIPEPTIDYL AMINOPEPTIDASE"/>
    <property type="match status" value="1"/>
</dbReference>
<feature type="region of interest" description="Disordered" evidence="4">
    <location>
        <begin position="89"/>
        <end position="115"/>
    </location>
</feature>
<dbReference type="AlphaFoldDB" id="A0A510UY64"/>
<dbReference type="InterPro" id="IPR051601">
    <property type="entry name" value="Serine_prot/Carboxylest_S33"/>
</dbReference>
<evidence type="ECO:0000256" key="1">
    <source>
        <dbReference type="ARBA" id="ARBA00010088"/>
    </source>
</evidence>
<dbReference type="EMBL" id="BJUA01000010">
    <property type="protein sequence ID" value="GEK18441.1"/>
    <property type="molecule type" value="Genomic_DNA"/>
</dbReference>
<organism evidence="6 7">
    <name type="scientific">Cellulomonas persica</name>
    <dbReference type="NCBI Taxonomy" id="76861"/>
    <lineage>
        <taxon>Bacteria</taxon>
        <taxon>Bacillati</taxon>
        <taxon>Actinomycetota</taxon>
        <taxon>Actinomycetes</taxon>
        <taxon>Micrococcales</taxon>
        <taxon>Cellulomonadaceae</taxon>
        <taxon>Cellulomonas</taxon>
    </lineage>
</organism>
<feature type="domain" description="Peptidase S33 tripeptidyl aminopeptidase-like C-terminal" evidence="5">
    <location>
        <begin position="476"/>
        <end position="577"/>
    </location>
</feature>
<evidence type="ECO:0000256" key="3">
    <source>
        <dbReference type="ARBA" id="ARBA00022801"/>
    </source>
</evidence>
<dbReference type="Gene3D" id="3.40.50.1820">
    <property type="entry name" value="alpha/beta hydrolase"/>
    <property type="match status" value="1"/>
</dbReference>
<comment type="similarity">
    <text evidence="1">Belongs to the peptidase S33 family.</text>
</comment>
<sequence>MRRVWVWCLVVHKPLDRRRTLCRGGYRGRVRRPTSLPEPASLPASLPASVPGSRSARRPGDRPGDRRRPFVRSSALVAVVALVVAGCTATTEEKAPPTPQQVTPDASSAPDDGLEPFYGQELAWQSCEDDLQCATVEVPLDYAAPGGDRIKIRLNRHPATGTERIGSLLLNPGGPGGSGFDFLPDALDTVSKDVQEHYDLVGFDPRGVQNSDPKITCYSAPEMDALLAADADTSSPAGVQEAIDRFADFSKACLDNTGPVLGHVDTVSAARDMDVLRAVLGDTQLHYLGYSYGTQLGATYASLFPQRVGRVVLDGAVDPTLSSEESTFQQAVGFENALRAYVADCQAGRGCPLKGDLEDGLSQVKRLLDRAKVSPLPTGDDERPLTQSLAFTGIAVTLYSQTFWTYLTSALTAAIRDGDGSILLTLSDAYYDRQSNGTYGNNSTEAFWSIGCVDSRSSADLDAMAAEAERIQEAAPTVGELFSYGAVLCAQWSVPLVGGLEDYSAEGAAPIVVIGTTNDPATPYAQAEALATILDSGVLLTYEGEGHTAYGRSNDCITDAVDAYLIDGTVPTDGTRC</sequence>